<dbReference type="AlphaFoldDB" id="A0A0E9Q316"/>
<proteinExistence type="predicted"/>
<evidence type="ECO:0000313" key="1">
    <source>
        <dbReference type="EMBL" id="JAH11149.1"/>
    </source>
</evidence>
<accession>A0A0E9Q316</accession>
<name>A0A0E9Q316_ANGAN</name>
<reference evidence="1" key="1">
    <citation type="submission" date="2014-11" db="EMBL/GenBank/DDBJ databases">
        <authorList>
            <person name="Amaro Gonzalez C."/>
        </authorList>
    </citation>
    <scope>NUCLEOTIDE SEQUENCE</scope>
</reference>
<sequence>MSKIWNSGEISSLRAVAPGVRISSRFFCKISRFTSDLRSK</sequence>
<dbReference type="EMBL" id="GBXM01097428">
    <property type="protein sequence ID" value="JAH11149.1"/>
    <property type="molecule type" value="Transcribed_RNA"/>
</dbReference>
<organism evidence="1">
    <name type="scientific">Anguilla anguilla</name>
    <name type="common">European freshwater eel</name>
    <name type="synonym">Muraena anguilla</name>
    <dbReference type="NCBI Taxonomy" id="7936"/>
    <lineage>
        <taxon>Eukaryota</taxon>
        <taxon>Metazoa</taxon>
        <taxon>Chordata</taxon>
        <taxon>Craniata</taxon>
        <taxon>Vertebrata</taxon>
        <taxon>Euteleostomi</taxon>
        <taxon>Actinopterygii</taxon>
        <taxon>Neopterygii</taxon>
        <taxon>Teleostei</taxon>
        <taxon>Anguilliformes</taxon>
        <taxon>Anguillidae</taxon>
        <taxon>Anguilla</taxon>
    </lineage>
</organism>
<protein>
    <submittedName>
        <fullName evidence="1">Uncharacterized protein</fullName>
    </submittedName>
</protein>
<reference evidence="1" key="2">
    <citation type="journal article" date="2015" name="Fish Shellfish Immunol.">
        <title>Early steps in the European eel (Anguilla anguilla)-Vibrio vulnificus interaction in the gills: Role of the RtxA13 toxin.</title>
        <authorList>
            <person name="Callol A."/>
            <person name="Pajuelo D."/>
            <person name="Ebbesson L."/>
            <person name="Teles M."/>
            <person name="MacKenzie S."/>
            <person name="Amaro C."/>
        </authorList>
    </citation>
    <scope>NUCLEOTIDE SEQUENCE</scope>
</reference>